<comment type="subcellular location">
    <subcellularLocation>
        <location evidence="1">Cell membrane</location>
    </subcellularLocation>
</comment>
<feature type="transmembrane region" description="Helical" evidence="18">
    <location>
        <begin position="7"/>
        <end position="28"/>
    </location>
</feature>
<dbReference type="Pfam" id="PF00905">
    <property type="entry name" value="Transpeptidase"/>
    <property type="match status" value="1"/>
</dbReference>
<evidence type="ECO:0000256" key="13">
    <source>
        <dbReference type="ARBA" id="ARBA00023136"/>
    </source>
</evidence>
<keyword evidence="14" id="KW-0511">Multifunctional enzyme</keyword>
<keyword evidence="12" id="KW-0573">Peptidoglycan synthesis</keyword>
<evidence type="ECO:0000259" key="19">
    <source>
        <dbReference type="Pfam" id="PF00905"/>
    </source>
</evidence>
<comment type="catalytic activity">
    <reaction evidence="17">
        <text>[GlcNAc-(1-&gt;4)-Mur2Ac(oyl-L-Ala-gamma-D-Glu-L-Lys-D-Ala-D-Ala)](n)-di-trans,octa-cis-undecaprenyl diphosphate + beta-D-GlcNAc-(1-&gt;4)-Mur2Ac(oyl-L-Ala-gamma-D-Glu-L-Lys-D-Ala-D-Ala)-di-trans,octa-cis-undecaprenyl diphosphate = [GlcNAc-(1-&gt;4)-Mur2Ac(oyl-L-Ala-gamma-D-Glu-L-Lys-D-Ala-D-Ala)](n+1)-di-trans,octa-cis-undecaprenyl diphosphate + di-trans,octa-cis-undecaprenyl diphosphate + H(+)</text>
        <dbReference type="Rhea" id="RHEA:23708"/>
        <dbReference type="Rhea" id="RHEA-COMP:9602"/>
        <dbReference type="Rhea" id="RHEA-COMP:9603"/>
        <dbReference type="ChEBI" id="CHEBI:15378"/>
        <dbReference type="ChEBI" id="CHEBI:58405"/>
        <dbReference type="ChEBI" id="CHEBI:60033"/>
        <dbReference type="ChEBI" id="CHEBI:78435"/>
        <dbReference type="EC" id="2.4.99.28"/>
    </reaction>
</comment>
<dbReference type="InterPro" id="IPR023346">
    <property type="entry name" value="Lysozyme-like_dom_sf"/>
</dbReference>
<dbReference type="AlphaFoldDB" id="A0A6A7W9J0"/>
<reference evidence="21 22" key="1">
    <citation type="submission" date="2019-09" db="EMBL/GenBank/DDBJ databases">
        <title>Distinct polysaccharide growth profiles of human intestinal Prevotella copri isolates.</title>
        <authorList>
            <person name="Fehlner-Peach H."/>
            <person name="Magnabosco C."/>
            <person name="Raghavan V."/>
            <person name="Scher J.U."/>
            <person name="Tett A."/>
            <person name="Cox L.M."/>
            <person name="Gottsegen C."/>
            <person name="Watters A."/>
            <person name="Wiltshire- Gordon J.D."/>
            <person name="Segata N."/>
            <person name="Bonneau R."/>
            <person name="Littman D.R."/>
        </authorList>
    </citation>
    <scope>NUCLEOTIDE SEQUENCE [LARGE SCALE GENOMIC DNA]</scope>
    <source>
        <strain evidence="22">iAQ1173</strain>
    </source>
</reference>
<evidence type="ECO:0000256" key="14">
    <source>
        <dbReference type="ARBA" id="ARBA00023268"/>
    </source>
</evidence>
<comment type="caution">
    <text evidence="21">The sequence shown here is derived from an EMBL/GenBank/DDBJ whole genome shotgun (WGS) entry which is preliminary data.</text>
</comment>
<evidence type="ECO:0000256" key="12">
    <source>
        <dbReference type="ARBA" id="ARBA00022984"/>
    </source>
</evidence>
<keyword evidence="6" id="KW-0121">Carboxypeptidase</keyword>
<keyword evidence="9" id="KW-0808">Transferase</keyword>
<keyword evidence="10" id="KW-0378">Hydrolase</keyword>
<keyword evidence="8" id="KW-0328">Glycosyltransferase</keyword>
<evidence type="ECO:0000256" key="7">
    <source>
        <dbReference type="ARBA" id="ARBA00022670"/>
    </source>
</evidence>
<evidence type="ECO:0000256" key="2">
    <source>
        <dbReference type="ARBA" id="ARBA00004752"/>
    </source>
</evidence>
<evidence type="ECO:0000256" key="9">
    <source>
        <dbReference type="ARBA" id="ARBA00022679"/>
    </source>
</evidence>
<comment type="similarity">
    <text evidence="4">In the N-terminal section; belongs to the glycosyltransferase 51 family.</text>
</comment>
<evidence type="ECO:0000256" key="11">
    <source>
        <dbReference type="ARBA" id="ARBA00022960"/>
    </source>
</evidence>
<evidence type="ECO:0000256" key="1">
    <source>
        <dbReference type="ARBA" id="ARBA00004236"/>
    </source>
</evidence>
<evidence type="ECO:0000256" key="15">
    <source>
        <dbReference type="ARBA" id="ARBA00023316"/>
    </source>
</evidence>
<dbReference type="PANTHER" id="PTHR32282:SF11">
    <property type="entry name" value="PENICILLIN-BINDING PROTEIN 1B"/>
    <property type="match status" value="1"/>
</dbReference>
<proteinExistence type="inferred from homology"/>
<dbReference type="GO" id="GO:0008360">
    <property type="term" value="P:regulation of cell shape"/>
    <property type="evidence" value="ECO:0007669"/>
    <property type="project" value="UniProtKB-KW"/>
</dbReference>
<keyword evidence="18" id="KW-1133">Transmembrane helix</keyword>
<evidence type="ECO:0000256" key="8">
    <source>
        <dbReference type="ARBA" id="ARBA00022676"/>
    </source>
</evidence>
<comment type="pathway">
    <text evidence="2">Cell wall biogenesis; peptidoglycan biosynthesis.</text>
</comment>
<dbReference type="Gene3D" id="1.10.3810.10">
    <property type="entry name" value="Biosynthetic peptidoglycan transglycosylase-like"/>
    <property type="match status" value="1"/>
</dbReference>
<dbReference type="Gene3D" id="3.40.710.10">
    <property type="entry name" value="DD-peptidase/beta-lactamase superfamily"/>
    <property type="match status" value="2"/>
</dbReference>
<dbReference type="InterPro" id="IPR036950">
    <property type="entry name" value="PBP_transglycosylase"/>
</dbReference>
<evidence type="ECO:0000256" key="17">
    <source>
        <dbReference type="ARBA" id="ARBA00049902"/>
    </source>
</evidence>
<dbReference type="RefSeq" id="WP_158462833.1">
    <property type="nucleotide sequence ID" value="NZ_VZAD01000032.1"/>
</dbReference>
<dbReference type="InterPro" id="IPR001264">
    <property type="entry name" value="Glyco_trans_51"/>
</dbReference>
<feature type="domain" description="Glycosyl transferase family 51" evidence="20">
    <location>
        <begin position="57"/>
        <end position="238"/>
    </location>
</feature>
<protein>
    <submittedName>
        <fullName evidence="21">Penicillin-binding protein</fullName>
    </submittedName>
</protein>
<gene>
    <name evidence="21" type="ORF">F7D20_03295</name>
</gene>
<dbReference type="SUPFAM" id="SSF53955">
    <property type="entry name" value="Lysozyme-like"/>
    <property type="match status" value="1"/>
</dbReference>
<keyword evidence="22" id="KW-1185">Reference proteome</keyword>
<dbReference type="GO" id="GO:0005886">
    <property type="term" value="C:plasma membrane"/>
    <property type="evidence" value="ECO:0007669"/>
    <property type="project" value="UniProtKB-SubCell"/>
</dbReference>
<evidence type="ECO:0000313" key="21">
    <source>
        <dbReference type="EMBL" id="MQP11006.1"/>
    </source>
</evidence>
<comment type="similarity">
    <text evidence="3">In the C-terminal section; belongs to the transpeptidase family.</text>
</comment>
<dbReference type="Proteomes" id="UP000384372">
    <property type="component" value="Unassembled WGS sequence"/>
</dbReference>
<dbReference type="InterPro" id="IPR050396">
    <property type="entry name" value="Glycosyltr_51/Transpeptidase"/>
</dbReference>
<dbReference type="GO" id="GO:0030288">
    <property type="term" value="C:outer membrane-bounded periplasmic space"/>
    <property type="evidence" value="ECO:0007669"/>
    <property type="project" value="TreeGrafter"/>
</dbReference>
<dbReference type="PANTHER" id="PTHR32282">
    <property type="entry name" value="BINDING PROTEIN TRANSPEPTIDASE, PUTATIVE-RELATED"/>
    <property type="match status" value="1"/>
</dbReference>
<dbReference type="GO" id="GO:0008658">
    <property type="term" value="F:penicillin binding"/>
    <property type="evidence" value="ECO:0007669"/>
    <property type="project" value="InterPro"/>
</dbReference>
<keyword evidence="5" id="KW-1003">Cell membrane</keyword>
<keyword evidence="18" id="KW-0812">Transmembrane</keyword>
<dbReference type="GO" id="GO:0009252">
    <property type="term" value="P:peptidoglycan biosynthetic process"/>
    <property type="evidence" value="ECO:0007669"/>
    <property type="project" value="UniProtKB-KW"/>
</dbReference>
<dbReference type="EMBL" id="VZAD01000032">
    <property type="protein sequence ID" value="MQP11006.1"/>
    <property type="molecule type" value="Genomic_DNA"/>
</dbReference>
<evidence type="ECO:0000256" key="5">
    <source>
        <dbReference type="ARBA" id="ARBA00022475"/>
    </source>
</evidence>
<dbReference type="Pfam" id="PF00912">
    <property type="entry name" value="Transgly"/>
    <property type="match status" value="1"/>
</dbReference>
<keyword evidence="11" id="KW-0133">Cell shape</keyword>
<evidence type="ECO:0000259" key="20">
    <source>
        <dbReference type="Pfam" id="PF00912"/>
    </source>
</evidence>
<dbReference type="SUPFAM" id="SSF56601">
    <property type="entry name" value="beta-lactamase/transpeptidase-like"/>
    <property type="match status" value="1"/>
</dbReference>
<dbReference type="GO" id="GO:0009002">
    <property type="term" value="F:serine-type D-Ala-D-Ala carboxypeptidase activity"/>
    <property type="evidence" value="ECO:0007669"/>
    <property type="project" value="UniProtKB-EC"/>
</dbReference>
<evidence type="ECO:0000256" key="3">
    <source>
        <dbReference type="ARBA" id="ARBA00007090"/>
    </source>
</evidence>
<organism evidence="21 22">
    <name type="scientific">Segatella copri</name>
    <dbReference type="NCBI Taxonomy" id="165179"/>
    <lineage>
        <taxon>Bacteria</taxon>
        <taxon>Pseudomonadati</taxon>
        <taxon>Bacteroidota</taxon>
        <taxon>Bacteroidia</taxon>
        <taxon>Bacteroidales</taxon>
        <taxon>Prevotellaceae</taxon>
        <taxon>Segatella</taxon>
    </lineage>
</organism>
<dbReference type="GO" id="GO:0071555">
    <property type="term" value="P:cell wall organization"/>
    <property type="evidence" value="ECO:0007669"/>
    <property type="project" value="UniProtKB-KW"/>
</dbReference>
<dbReference type="InterPro" id="IPR012338">
    <property type="entry name" value="Beta-lactam/transpept-like"/>
</dbReference>
<feature type="domain" description="Penicillin-binding protein transpeptidase" evidence="19">
    <location>
        <begin position="452"/>
        <end position="691"/>
    </location>
</feature>
<dbReference type="InterPro" id="IPR001460">
    <property type="entry name" value="PCN-bd_Tpept"/>
</dbReference>
<keyword evidence="13 18" id="KW-0472">Membrane</keyword>
<comment type="catalytic activity">
    <reaction evidence="16">
        <text>Preferential cleavage: (Ac)2-L-Lys-D-Ala-|-D-Ala. Also transpeptidation of peptidyl-alanyl moieties that are N-acyl substituents of D-alanine.</text>
        <dbReference type="EC" id="3.4.16.4"/>
    </reaction>
</comment>
<dbReference type="GO" id="GO:0006508">
    <property type="term" value="P:proteolysis"/>
    <property type="evidence" value="ECO:0007669"/>
    <property type="project" value="UniProtKB-KW"/>
</dbReference>
<keyword evidence="15" id="KW-0961">Cell wall biogenesis/degradation</keyword>
<evidence type="ECO:0000256" key="18">
    <source>
        <dbReference type="SAM" id="Phobius"/>
    </source>
</evidence>
<accession>A0A6A7W9J0</accession>
<evidence type="ECO:0000256" key="16">
    <source>
        <dbReference type="ARBA" id="ARBA00034000"/>
    </source>
</evidence>
<evidence type="ECO:0000256" key="10">
    <source>
        <dbReference type="ARBA" id="ARBA00022801"/>
    </source>
</evidence>
<keyword evidence="7" id="KW-0645">Protease</keyword>
<sequence>MRKRFIHILWALLGAGILFCILGFVAVWNGLIGYMPEIEDLQNPINRFATQVYSSDGKVLGTWNLNKENRIVIPYDKMSPHLVEALVATEDERFYEHSGIDFRALGRAIVKRGLMGQTNAGGGSTITQQLAKQLYSETASSTVQRFFQKPIEWVIAVKLERYYTKQEIIALYLNYFDFLHNAVGIKTAANTYFNKEPKDLTVCEAATLIGLCKNPSLFNPVRYPDRCRERRNVVLQQMVKAGYMDRSEYAKYSAEPLTLDFHRTDHKDGTATYLREFLRQYMTAKRPVRSDYPSWNRVQFVIDSIAWDTDPLYGWCNKNFKKDGTPYNVYADGLRVFTTIDSRMQKYAEEAVYKHVAGYLQPAFDRENKPKPSAPFSDKLTPNQIRSILNRSITQSERYRTMKAAGYSPEEIHDAFRKKVEMTVFTYHGDIDTLMSPLDSIRYYKGFLRSGFMSMDPKTGAVKAYVGGLDYTHFMYDMVSLGRRQVGSTIKPFLYSLAMENGFSPCDMAPNRQQTYIVAGRRWTPRNANHSRYGQMVTLKWGLAQSNNWISAYLMSKLNPQQFVQLLRDYGINNPDIHASMSLCLGPCEVSVSEMVSAYTAFANHGIRTSPLFVSRIEDNEGNTIATFQPRMNEVISADNAMKMLTMLMGVVDQGTAGRLRYRYNMEGQIGAKTGTTNNNSDGWFIGFTPQLVTGCWVGGEDRDIHFDSMSMGQGATMALPIWAIFMKKVYADPTLGFSPMEKFDIPADYNPCASQTEDEFGEEGIDEVFE</sequence>
<name>A0A6A7W9J0_9BACT</name>
<dbReference type="GO" id="GO:0008955">
    <property type="term" value="F:peptidoglycan glycosyltransferase activity"/>
    <property type="evidence" value="ECO:0007669"/>
    <property type="project" value="UniProtKB-EC"/>
</dbReference>
<evidence type="ECO:0000313" key="22">
    <source>
        <dbReference type="Proteomes" id="UP000384372"/>
    </source>
</evidence>
<evidence type="ECO:0000256" key="6">
    <source>
        <dbReference type="ARBA" id="ARBA00022645"/>
    </source>
</evidence>
<evidence type="ECO:0000256" key="4">
    <source>
        <dbReference type="ARBA" id="ARBA00007739"/>
    </source>
</evidence>
<dbReference type="OrthoDB" id="9766909at2"/>